<evidence type="ECO:0000313" key="3">
    <source>
        <dbReference type="EMBL" id="SHK08319.1"/>
    </source>
</evidence>
<keyword evidence="1" id="KW-0812">Transmembrane</keyword>
<keyword evidence="4" id="KW-1185">Reference proteome</keyword>
<dbReference type="EMBL" id="FRAQ01000001">
    <property type="protein sequence ID" value="SHK08319.1"/>
    <property type="molecule type" value="Genomic_DNA"/>
</dbReference>
<sequence length="149" mass="16532">MLAEHHANLLSATAINSLIVVLVVLMHHMVLVRLSGLLAKMHYRHHFRLVIAVFGILLAHTAQVWVFACAYFFMHHADSWGSLTGNFNGGLLDCVYFSFSTFTTVGYGDIVPVGPLRFLTGIEGLTGLVLITWSASFLFVKMQSYWTGS</sequence>
<feature type="transmembrane region" description="Helical" evidence="1">
    <location>
        <begin position="118"/>
        <end position="140"/>
    </location>
</feature>
<reference evidence="4" key="1">
    <citation type="submission" date="2016-11" db="EMBL/GenBank/DDBJ databases">
        <authorList>
            <person name="Varghese N."/>
            <person name="Submissions S."/>
        </authorList>
    </citation>
    <scope>NUCLEOTIDE SEQUENCE [LARGE SCALE GENOMIC DNA]</scope>
    <source>
        <strain evidence="4">CGMCC 1.10835</strain>
    </source>
</reference>
<name>A0A1M6PK53_9GAMM</name>
<accession>A0A1M6PK53</accession>
<dbReference type="InterPro" id="IPR013099">
    <property type="entry name" value="K_chnl_dom"/>
</dbReference>
<dbReference type="SUPFAM" id="SSF81324">
    <property type="entry name" value="Voltage-gated potassium channels"/>
    <property type="match status" value="1"/>
</dbReference>
<feature type="domain" description="Potassium channel" evidence="2">
    <location>
        <begin position="66"/>
        <end position="142"/>
    </location>
</feature>
<dbReference type="Proteomes" id="UP000184497">
    <property type="component" value="Unassembled WGS sequence"/>
</dbReference>
<feature type="transmembrane region" description="Helical" evidence="1">
    <location>
        <begin position="47"/>
        <end position="73"/>
    </location>
</feature>
<dbReference type="Gene3D" id="1.10.287.70">
    <property type="match status" value="1"/>
</dbReference>
<gene>
    <name evidence="3" type="ORF">SAMN05216369_0342</name>
</gene>
<evidence type="ECO:0000256" key="1">
    <source>
        <dbReference type="SAM" id="Phobius"/>
    </source>
</evidence>
<dbReference type="Pfam" id="PF07885">
    <property type="entry name" value="Ion_trans_2"/>
    <property type="match status" value="1"/>
</dbReference>
<protein>
    <submittedName>
        <fullName evidence="3">Ion channel</fullName>
    </submittedName>
</protein>
<keyword evidence="1" id="KW-0472">Membrane</keyword>
<keyword evidence="1" id="KW-1133">Transmembrane helix</keyword>
<proteinExistence type="predicted"/>
<feature type="transmembrane region" description="Helical" evidence="1">
    <location>
        <begin position="6"/>
        <end position="26"/>
    </location>
</feature>
<dbReference type="STRING" id="564117.SAMN05216369_0342"/>
<dbReference type="AlphaFoldDB" id="A0A1M6PK53"/>
<evidence type="ECO:0000313" key="4">
    <source>
        <dbReference type="Proteomes" id="UP000184497"/>
    </source>
</evidence>
<organism evidence="3 4">
    <name type="scientific">Marinobacter antarcticus</name>
    <dbReference type="NCBI Taxonomy" id="564117"/>
    <lineage>
        <taxon>Bacteria</taxon>
        <taxon>Pseudomonadati</taxon>
        <taxon>Pseudomonadota</taxon>
        <taxon>Gammaproteobacteria</taxon>
        <taxon>Pseudomonadales</taxon>
        <taxon>Marinobacteraceae</taxon>
        <taxon>Marinobacter</taxon>
    </lineage>
</organism>
<evidence type="ECO:0000259" key="2">
    <source>
        <dbReference type="Pfam" id="PF07885"/>
    </source>
</evidence>